<dbReference type="PANTHER" id="PTHR42941:SF1">
    <property type="entry name" value="SLL1037 PROTEIN"/>
    <property type="match status" value="1"/>
</dbReference>
<dbReference type="InterPro" id="IPR006311">
    <property type="entry name" value="TAT_signal"/>
</dbReference>
<evidence type="ECO:0000313" key="1">
    <source>
        <dbReference type="EMBL" id="PWR21789.1"/>
    </source>
</evidence>
<dbReference type="InterPro" id="IPR011852">
    <property type="entry name" value="TRAP_TAXI"/>
</dbReference>
<dbReference type="Gene3D" id="3.40.190.10">
    <property type="entry name" value="Periplasmic binding protein-like II"/>
    <property type="match status" value="2"/>
</dbReference>
<organism evidence="1 2">
    <name type="scientific">Zavarzinia compransoris</name>
    <dbReference type="NCBI Taxonomy" id="1264899"/>
    <lineage>
        <taxon>Bacteria</taxon>
        <taxon>Pseudomonadati</taxon>
        <taxon>Pseudomonadota</taxon>
        <taxon>Alphaproteobacteria</taxon>
        <taxon>Rhodospirillales</taxon>
        <taxon>Zavarziniaceae</taxon>
        <taxon>Zavarzinia</taxon>
    </lineage>
</organism>
<proteinExistence type="predicted"/>
<dbReference type="PROSITE" id="PS51318">
    <property type="entry name" value="TAT"/>
    <property type="match status" value="1"/>
</dbReference>
<dbReference type="AlphaFoldDB" id="A0A317E468"/>
<dbReference type="SUPFAM" id="SSF53850">
    <property type="entry name" value="Periplasmic binding protein-like II"/>
    <property type="match status" value="1"/>
</dbReference>
<dbReference type="OrthoDB" id="8477520at2"/>
<keyword evidence="2" id="KW-1185">Reference proteome</keyword>
<comment type="caution">
    <text evidence="1">The sequence shown here is derived from an EMBL/GenBank/DDBJ whole genome shotgun (WGS) entry which is preliminary data.</text>
</comment>
<dbReference type="Proteomes" id="UP000246077">
    <property type="component" value="Unassembled WGS sequence"/>
</dbReference>
<gene>
    <name evidence="1" type="ORF">DKG75_07310</name>
</gene>
<reference evidence="2" key="1">
    <citation type="submission" date="2018-05" db="EMBL/GenBank/DDBJ databases">
        <title>Zavarzinia sp. HR-AS.</title>
        <authorList>
            <person name="Lee Y."/>
            <person name="Jeon C.O."/>
        </authorList>
    </citation>
    <scope>NUCLEOTIDE SEQUENCE [LARGE SCALE GENOMIC DNA]</scope>
    <source>
        <strain evidence="2">DSM 1231</strain>
    </source>
</reference>
<dbReference type="CDD" id="cd13520">
    <property type="entry name" value="PBP2_TAXI_TRAP"/>
    <property type="match status" value="1"/>
</dbReference>
<dbReference type="EMBL" id="QGLF01000002">
    <property type="protein sequence ID" value="PWR21789.1"/>
    <property type="molecule type" value="Genomic_DNA"/>
</dbReference>
<dbReference type="NCBIfam" id="TIGR02122">
    <property type="entry name" value="TRAP_TAXI"/>
    <property type="match status" value="1"/>
</dbReference>
<accession>A0A317E468</accession>
<dbReference type="Pfam" id="PF16868">
    <property type="entry name" value="NMT1_3"/>
    <property type="match status" value="1"/>
</dbReference>
<protein>
    <submittedName>
        <fullName evidence="1">Immunogenic protein</fullName>
    </submittedName>
</protein>
<evidence type="ECO:0000313" key="2">
    <source>
        <dbReference type="Proteomes" id="UP000246077"/>
    </source>
</evidence>
<sequence length="373" mass="38113">MGGRLTIFRPGLTRTPAMDPCACPLAPAAATDLDRRALLRRIGGLGVLAAVGAARPARAQEARYLRIATGSAAGTYFPVGETIARLLSHPPGLPACDPGTPCGVNGLVATAETSEGSVANVGAVAGRAVETALAQADVVAWAYGASGLFAGKEPQANLRVIASLYGESMHVVVKAGSGIAKLRDLIGKRVSLDRPGSGTRGDALMILELAGIKPKQILVQDLGPSRAAEALASGEIDAMFFFSGAPSANIGDIAGAGIALLPIDGDLREKLLAKGRYFMAGTIPEGAYPGVPATETVNVGAQWICALEAEDALIYDITKALFDPVNRAALDAGHPRAADITLATAVQGLAVPLHPGAVRFYREQGITLPAGAT</sequence>
<dbReference type="PANTHER" id="PTHR42941">
    <property type="entry name" value="SLL1037 PROTEIN"/>
    <property type="match status" value="1"/>
</dbReference>
<name>A0A317E468_9PROT</name>